<evidence type="ECO:0000313" key="3">
    <source>
        <dbReference type="EMBL" id="RNL50758.1"/>
    </source>
</evidence>
<keyword evidence="2" id="KW-1133">Transmembrane helix</keyword>
<feature type="transmembrane region" description="Helical" evidence="2">
    <location>
        <begin position="195"/>
        <end position="213"/>
    </location>
</feature>
<evidence type="ECO:0000313" key="4">
    <source>
        <dbReference type="Proteomes" id="UP000274046"/>
    </source>
</evidence>
<dbReference type="Proteomes" id="UP000274046">
    <property type="component" value="Unassembled WGS sequence"/>
</dbReference>
<dbReference type="AlphaFoldDB" id="A0A3N0BQL2"/>
<sequence>MKKLIFIALAFVLIFPNNGCRILKNKKLDKKTEDIRLQNDVQVSSLAVDSLASLSKGIYNKSNTTIKETISYKSAPEEPVELTAKFRIDTANSLKGDTALTLIDVNNNGTTLTIIRNPKTNELTAKVKTKGRTKSIPFNEMLINRTITNGQQSGDTSKSITSTSKKQKDSIGKFKSFVKKSESNLNKSKDTKPSWVIWLGITAIIGFFLWIGFKK</sequence>
<reference evidence="3 4" key="1">
    <citation type="submission" date="2018-10" db="EMBL/GenBank/DDBJ databases">
        <title>Genome sequencing of Pedobacter jejuensis TNB23.</title>
        <authorList>
            <person name="Cho Y.-J."/>
            <person name="Cho A."/>
            <person name="Kim O.-S."/>
        </authorList>
    </citation>
    <scope>NUCLEOTIDE SEQUENCE [LARGE SCALE GENOMIC DNA]</scope>
    <source>
        <strain evidence="3 4">TNB23</strain>
    </source>
</reference>
<dbReference type="RefSeq" id="WP_123207184.1">
    <property type="nucleotide sequence ID" value="NZ_RBEE01000043.1"/>
</dbReference>
<protein>
    <submittedName>
        <fullName evidence="3">Uncharacterized protein</fullName>
    </submittedName>
</protein>
<keyword evidence="2" id="KW-0812">Transmembrane</keyword>
<dbReference type="OrthoDB" id="771158at2"/>
<name>A0A3N0BQL2_9SPHI</name>
<keyword evidence="2" id="KW-0472">Membrane</keyword>
<keyword evidence="4" id="KW-1185">Reference proteome</keyword>
<gene>
    <name evidence="3" type="ORF">D7004_17880</name>
</gene>
<proteinExistence type="predicted"/>
<accession>A0A3N0BQL2</accession>
<feature type="region of interest" description="Disordered" evidence="1">
    <location>
        <begin position="147"/>
        <end position="167"/>
    </location>
</feature>
<feature type="compositionally biased region" description="Low complexity" evidence="1">
    <location>
        <begin position="153"/>
        <end position="164"/>
    </location>
</feature>
<organism evidence="3 4">
    <name type="scientific">Pedobacter jejuensis</name>
    <dbReference type="NCBI Taxonomy" id="1268550"/>
    <lineage>
        <taxon>Bacteria</taxon>
        <taxon>Pseudomonadati</taxon>
        <taxon>Bacteroidota</taxon>
        <taxon>Sphingobacteriia</taxon>
        <taxon>Sphingobacteriales</taxon>
        <taxon>Sphingobacteriaceae</taxon>
        <taxon>Pedobacter</taxon>
    </lineage>
</organism>
<evidence type="ECO:0000256" key="1">
    <source>
        <dbReference type="SAM" id="MobiDB-lite"/>
    </source>
</evidence>
<evidence type="ECO:0000256" key="2">
    <source>
        <dbReference type="SAM" id="Phobius"/>
    </source>
</evidence>
<comment type="caution">
    <text evidence="3">The sequence shown here is derived from an EMBL/GenBank/DDBJ whole genome shotgun (WGS) entry which is preliminary data.</text>
</comment>
<dbReference type="EMBL" id="RBEE01000043">
    <property type="protein sequence ID" value="RNL50758.1"/>
    <property type="molecule type" value="Genomic_DNA"/>
</dbReference>